<dbReference type="CDD" id="cd00165">
    <property type="entry name" value="S4"/>
    <property type="match status" value="1"/>
</dbReference>
<organism evidence="7 8">
    <name type="scientific">Desulfacinum infernum DSM 9756</name>
    <dbReference type="NCBI Taxonomy" id="1121391"/>
    <lineage>
        <taxon>Bacteria</taxon>
        <taxon>Pseudomonadati</taxon>
        <taxon>Thermodesulfobacteriota</taxon>
        <taxon>Syntrophobacteria</taxon>
        <taxon>Syntrophobacterales</taxon>
        <taxon>Syntrophobacteraceae</taxon>
        <taxon>Desulfacinum</taxon>
    </lineage>
</organism>
<dbReference type="EC" id="5.4.99.-" evidence="5"/>
<dbReference type="Pfam" id="PF00849">
    <property type="entry name" value="PseudoU_synth_2"/>
    <property type="match status" value="1"/>
</dbReference>
<dbReference type="InterPro" id="IPR020103">
    <property type="entry name" value="PsdUridine_synth_cat_dom_sf"/>
</dbReference>
<evidence type="ECO:0000313" key="7">
    <source>
        <dbReference type="EMBL" id="SHF04068.1"/>
    </source>
</evidence>
<gene>
    <name evidence="7" type="ORF">SAMN02745206_01235</name>
</gene>
<dbReference type="PANTHER" id="PTHR21600">
    <property type="entry name" value="MITOCHONDRIAL RNA PSEUDOURIDINE SYNTHASE"/>
    <property type="match status" value="1"/>
</dbReference>
<feature type="domain" description="RNA-binding S4" evidence="6">
    <location>
        <begin position="16"/>
        <end position="80"/>
    </location>
</feature>
<sequence length="324" mass="36383">MEEERTYQVQAQEAGQRLDLFLASKDAGTSRSQCKKWIEEGRVLLNGRTAKPRHPVQAGDEVRVRVPEPVSPEITPEFLPLHILYEDEHVVVVNKAPGVVVHPGAGHASGTLVHGLLDHCERLAAQGSPLRPGIVHRLDRETSGVLVVAKSDRAYLRLIEQFKEHRVRKTYLAFAHGSPRPEKGELRTLIGRHPIDRKRMAVVDRNGKEAVTQWRTVTSWNDQVALLEVRILTGRTHQIRVHCQHLGHPLLGDPTYGGGKRKSRALPHPRIRDAVLHGVQRTMLHARRLELEHPVTGAPLVWEAPEPEDFLSLRTALDAAVREP</sequence>
<dbReference type="Proteomes" id="UP000184076">
    <property type="component" value="Unassembled WGS sequence"/>
</dbReference>
<dbReference type="OrthoDB" id="128480at2"/>
<evidence type="ECO:0000256" key="3">
    <source>
        <dbReference type="PIRSR" id="PIRSR606225-1"/>
    </source>
</evidence>
<dbReference type="InterPro" id="IPR002942">
    <property type="entry name" value="S4_RNA-bd"/>
</dbReference>
<keyword evidence="4" id="KW-0694">RNA-binding</keyword>
<evidence type="ECO:0000313" key="8">
    <source>
        <dbReference type="Proteomes" id="UP000184076"/>
    </source>
</evidence>
<name>A0A1M4YEK4_9BACT</name>
<dbReference type="InterPro" id="IPR036986">
    <property type="entry name" value="S4_RNA-bd_sf"/>
</dbReference>
<dbReference type="STRING" id="1121391.SAMN02745206_01235"/>
<dbReference type="NCBIfam" id="TIGR00005">
    <property type="entry name" value="rluA_subfam"/>
    <property type="match status" value="1"/>
</dbReference>
<dbReference type="Pfam" id="PF01479">
    <property type="entry name" value="S4"/>
    <property type="match status" value="1"/>
</dbReference>
<accession>A0A1M4YEK4</accession>
<dbReference type="PROSITE" id="PS50889">
    <property type="entry name" value="S4"/>
    <property type="match status" value="1"/>
</dbReference>
<dbReference type="AlphaFoldDB" id="A0A1M4YEK4"/>
<dbReference type="SMART" id="SM00363">
    <property type="entry name" value="S4"/>
    <property type="match status" value="1"/>
</dbReference>
<dbReference type="GO" id="GO:0120159">
    <property type="term" value="F:rRNA pseudouridine synthase activity"/>
    <property type="evidence" value="ECO:0007669"/>
    <property type="project" value="UniProtKB-ARBA"/>
</dbReference>
<dbReference type="CDD" id="cd02869">
    <property type="entry name" value="PseudoU_synth_RluA_like"/>
    <property type="match status" value="1"/>
</dbReference>
<proteinExistence type="inferred from homology"/>
<evidence type="ECO:0000256" key="2">
    <source>
        <dbReference type="ARBA" id="ARBA00023235"/>
    </source>
</evidence>
<evidence type="ECO:0000256" key="1">
    <source>
        <dbReference type="ARBA" id="ARBA00010876"/>
    </source>
</evidence>
<dbReference type="GO" id="GO:0000455">
    <property type="term" value="P:enzyme-directed rRNA pseudouridine synthesis"/>
    <property type="evidence" value="ECO:0007669"/>
    <property type="project" value="UniProtKB-ARBA"/>
</dbReference>
<comment type="catalytic activity">
    <reaction evidence="5">
        <text>a uridine in RNA = a pseudouridine in RNA</text>
        <dbReference type="Rhea" id="RHEA:48348"/>
        <dbReference type="Rhea" id="RHEA-COMP:12068"/>
        <dbReference type="Rhea" id="RHEA-COMP:12069"/>
        <dbReference type="ChEBI" id="CHEBI:65314"/>
        <dbReference type="ChEBI" id="CHEBI:65315"/>
    </reaction>
</comment>
<feature type="active site" evidence="3">
    <location>
        <position position="139"/>
    </location>
</feature>
<dbReference type="PANTHER" id="PTHR21600:SF44">
    <property type="entry name" value="RIBOSOMAL LARGE SUBUNIT PSEUDOURIDINE SYNTHASE D"/>
    <property type="match status" value="1"/>
</dbReference>
<evidence type="ECO:0000256" key="5">
    <source>
        <dbReference type="RuleBase" id="RU362028"/>
    </source>
</evidence>
<dbReference type="Gene3D" id="3.10.290.10">
    <property type="entry name" value="RNA-binding S4 domain"/>
    <property type="match status" value="1"/>
</dbReference>
<dbReference type="GO" id="GO:0003723">
    <property type="term" value="F:RNA binding"/>
    <property type="evidence" value="ECO:0007669"/>
    <property type="project" value="UniProtKB-KW"/>
</dbReference>
<dbReference type="RefSeq" id="WP_073037972.1">
    <property type="nucleotide sequence ID" value="NZ_FQVB01000010.1"/>
</dbReference>
<reference evidence="8" key="1">
    <citation type="submission" date="2016-11" db="EMBL/GenBank/DDBJ databases">
        <authorList>
            <person name="Varghese N."/>
            <person name="Submissions S."/>
        </authorList>
    </citation>
    <scope>NUCLEOTIDE SEQUENCE [LARGE SCALE GENOMIC DNA]</scope>
    <source>
        <strain evidence="8">DSM 9756</strain>
    </source>
</reference>
<dbReference type="Gene3D" id="3.30.2350.10">
    <property type="entry name" value="Pseudouridine synthase"/>
    <property type="match status" value="1"/>
</dbReference>
<comment type="similarity">
    <text evidence="1 5">Belongs to the pseudouridine synthase RluA family.</text>
</comment>
<dbReference type="SUPFAM" id="SSF55174">
    <property type="entry name" value="Alpha-L RNA-binding motif"/>
    <property type="match status" value="1"/>
</dbReference>
<keyword evidence="8" id="KW-1185">Reference proteome</keyword>
<keyword evidence="2 5" id="KW-0413">Isomerase</keyword>
<dbReference type="InterPro" id="IPR006224">
    <property type="entry name" value="PsdUridine_synth_RluA-like_CS"/>
</dbReference>
<dbReference type="SUPFAM" id="SSF55120">
    <property type="entry name" value="Pseudouridine synthase"/>
    <property type="match status" value="1"/>
</dbReference>
<dbReference type="EMBL" id="FQVB01000010">
    <property type="protein sequence ID" value="SHF04068.1"/>
    <property type="molecule type" value="Genomic_DNA"/>
</dbReference>
<comment type="function">
    <text evidence="5">Responsible for synthesis of pseudouridine from uracil.</text>
</comment>
<protein>
    <recommendedName>
        <fullName evidence="5">Pseudouridine synthase</fullName>
        <ecNumber evidence="5">5.4.99.-</ecNumber>
    </recommendedName>
</protein>
<dbReference type="InterPro" id="IPR006225">
    <property type="entry name" value="PsdUridine_synth_RluC/D"/>
</dbReference>
<dbReference type="InterPro" id="IPR006145">
    <property type="entry name" value="PsdUridine_synth_RsuA/RluA"/>
</dbReference>
<evidence type="ECO:0000256" key="4">
    <source>
        <dbReference type="PROSITE-ProRule" id="PRU00182"/>
    </source>
</evidence>
<dbReference type="InterPro" id="IPR050188">
    <property type="entry name" value="RluA_PseudoU_synthase"/>
</dbReference>
<evidence type="ECO:0000259" key="6">
    <source>
        <dbReference type="SMART" id="SM00363"/>
    </source>
</evidence>
<dbReference type="PROSITE" id="PS01129">
    <property type="entry name" value="PSI_RLU"/>
    <property type="match status" value="1"/>
</dbReference>